<dbReference type="Proteomes" id="UP000451565">
    <property type="component" value="Unassembled WGS sequence"/>
</dbReference>
<gene>
    <name evidence="7" type="ORF">GEV47_16765</name>
</gene>
<dbReference type="InterPro" id="IPR023562">
    <property type="entry name" value="ClpP/TepA"/>
</dbReference>
<dbReference type="Gene3D" id="3.90.226.10">
    <property type="entry name" value="2-enoyl-CoA Hydratase, Chain A, domain 1"/>
    <property type="match status" value="1"/>
</dbReference>
<keyword evidence="2" id="KW-0963">Cytoplasm</keyword>
<protein>
    <recommendedName>
        <fullName evidence="6">ATP-dependent Clp protease proteolytic subunit</fullName>
    </recommendedName>
</protein>
<evidence type="ECO:0000256" key="2">
    <source>
        <dbReference type="ARBA" id="ARBA00022490"/>
    </source>
</evidence>
<dbReference type="Pfam" id="PF00574">
    <property type="entry name" value="CLP_protease"/>
    <property type="match status" value="1"/>
</dbReference>
<organism evidence="7 8">
    <name type="scientific">Glaciimonas soli</name>
    <dbReference type="NCBI Taxonomy" id="2590999"/>
    <lineage>
        <taxon>Bacteria</taxon>
        <taxon>Pseudomonadati</taxon>
        <taxon>Pseudomonadota</taxon>
        <taxon>Betaproteobacteria</taxon>
        <taxon>Burkholderiales</taxon>
        <taxon>Oxalobacteraceae</taxon>
        <taxon>Glaciimonas</taxon>
    </lineage>
</organism>
<name>A0A843YYJ5_9BURK</name>
<dbReference type="OrthoDB" id="9806592at2"/>
<dbReference type="AlphaFoldDB" id="A0A843YYJ5"/>
<evidence type="ECO:0000256" key="6">
    <source>
        <dbReference type="RuleBase" id="RU003567"/>
    </source>
</evidence>
<keyword evidence="4" id="KW-0378">Hydrolase</keyword>
<comment type="caution">
    <text evidence="7">The sequence shown here is derived from an EMBL/GenBank/DDBJ whole genome shotgun (WGS) entry which is preliminary data.</text>
</comment>
<keyword evidence="3" id="KW-0645">Protease</keyword>
<dbReference type="GO" id="GO:0009368">
    <property type="term" value="C:endopeptidase Clp complex"/>
    <property type="evidence" value="ECO:0007669"/>
    <property type="project" value="TreeGrafter"/>
</dbReference>
<keyword evidence="5" id="KW-0720">Serine protease</keyword>
<dbReference type="GO" id="GO:0051117">
    <property type="term" value="F:ATPase binding"/>
    <property type="evidence" value="ECO:0007669"/>
    <property type="project" value="TreeGrafter"/>
</dbReference>
<evidence type="ECO:0000313" key="7">
    <source>
        <dbReference type="EMBL" id="MQR02331.1"/>
    </source>
</evidence>
<evidence type="ECO:0000256" key="3">
    <source>
        <dbReference type="ARBA" id="ARBA00022670"/>
    </source>
</evidence>
<dbReference type="GO" id="GO:0004252">
    <property type="term" value="F:serine-type endopeptidase activity"/>
    <property type="evidence" value="ECO:0007669"/>
    <property type="project" value="InterPro"/>
</dbReference>
<dbReference type="GO" id="GO:0006515">
    <property type="term" value="P:protein quality control for misfolded or incompletely synthesized proteins"/>
    <property type="evidence" value="ECO:0007669"/>
    <property type="project" value="TreeGrafter"/>
</dbReference>
<sequence>MRTWYAFNNAVTDTADISIFDEIGMWGVTAKDFINDLNKVSAKAITLSINSPGGSVFDALAIFNALKTSGKEVTVRVMGVAASAASYIAMAGNKIVMPENTFMFLHNPIAGIYGNAEAMRDTADVLDKIGASLTATYVTRSGKSEEEVKAILAAESYLTAAECVEMGFADVIEPAITAQASFAQERLPENVRAIFMQAKQNVSVVATPPTPAMPFVEQIHALASAAGFVTHAAHWALDASVDTLAKVQAIIAVASEIKALCILAKQPDTADQLIRANKTVDEVRTHLCTVLAVADERTNIDTALHHMTKSIAPTQECNPALVNTADIWAKRRLTIGSK</sequence>
<dbReference type="PANTHER" id="PTHR10381:SF70">
    <property type="entry name" value="ATP-DEPENDENT CLP PROTEASE PROTEOLYTIC SUBUNIT"/>
    <property type="match status" value="1"/>
</dbReference>
<dbReference type="EMBL" id="WINI01000009">
    <property type="protein sequence ID" value="MQR02331.1"/>
    <property type="molecule type" value="Genomic_DNA"/>
</dbReference>
<dbReference type="InterPro" id="IPR001907">
    <property type="entry name" value="ClpP"/>
</dbReference>
<evidence type="ECO:0000256" key="5">
    <source>
        <dbReference type="ARBA" id="ARBA00022825"/>
    </source>
</evidence>
<reference evidence="7 8" key="1">
    <citation type="submission" date="2019-10" db="EMBL/GenBank/DDBJ databases">
        <title>Glaciimonas soli sp. nov., a psychrophilic bacterium isolated from the forest soil of a high elevation mountain in Taiwan.</title>
        <authorList>
            <person name="Wang L.-T."/>
            <person name="Shieh W.Y."/>
        </authorList>
    </citation>
    <scope>NUCLEOTIDE SEQUENCE [LARGE SCALE GENOMIC DNA]</scope>
    <source>
        <strain evidence="7 8">GS1</strain>
    </source>
</reference>
<dbReference type="InterPro" id="IPR029045">
    <property type="entry name" value="ClpP/crotonase-like_dom_sf"/>
</dbReference>
<comment type="similarity">
    <text evidence="1 6">Belongs to the peptidase S14 family.</text>
</comment>
<keyword evidence="8" id="KW-1185">Reference proteome</keyword>
<dbReference type="CDD" id="cd07016">
    <property type="entry name" value="S14_ClpP_1"/>
    <property type="match status" value="1"/>
</dbReference>
<dbReference type="SUPFAM" id="SSF52096">
    <property type="entry name" value="ClpP/crotonase"/>
    <property type="match status" value="1"/>
</dbReference>
<dbReference type="PANTHER" id="PTHR10381">
    <property type="entry name" value="ATP-DEPENDENT CLP PROTEASE PROTEOLYTIC SUBUNIT"/>
    <property type="match status" value="1"/>
</dbReference>
<dbReference type="NCBIfam" id="NF045542">
    <property type="entry name" value="Clp_rel_HeadMat"/>
    <property type="match status" value="1"/>
</dbReference>
<dbReference type="RefSeq" id="WP_153235960.1">
    <property type="nucleotide sequence ID" value="NZ_WINI01000009.1"/>
</dbReference>
<dbReference type="PRINTS" id="PR00127">
    <property type="entry name" value="CLPPROTEASEP"/>
</dbReference>
<evidence type="ECO:0000256" key="4">
    <source>
        <dbReference type="ARBA" id="ARBA00022801"/>
    </source>
</evidence>
<accession>A0A843YYJ5</accession>
<evidence type="ECO:0000256" key="1">
    <source>
        <dbReference type="ARBA" id="ARBA00007039"/>
    </source>
</evidence>
<evidence type="ECO:0000313" key="8">
    <source>
        <dbReference type="Proteomes" id="UP000451565"/>
    </source>
</evidence>
<proteinExistence type="inferred from homology"/>
<dbReference type="GO" id="GO:0004176">
    <property type="term" value="F:ATP-dependent peptidase activity"/>
    <property type="evidence" value="ECO:0007669"/>
    <property type="project" value="InterPro"/>
</dbReference>